<reference evidence="1 2" key="1">
    <citation type="journal article" date="2020" name="Int. J. Syst. Evol. Microbiol.">
        <title>Reclassification of Streptomyces castelarensis and Streptomyces sporoclivatus as later heterotypic synonyms of Streptomyces antimycoticus.</title>
        <authorList>
            <person name="Komaki H."/>
            <person name="Tamura T."/>
        </authorList>
    </citation>
    <scope>NUCLEOTIDE SEQUENCE [LARGE SCALE GENOMIC DNA]</scope>
    <source>
        <strain evidence="1 2">NBRC 13459</strain>
    </source>
</reference>
<gene>
    <name evidence="1" type="ORF">SVIO_109310</name>
</gene>
<evidence type="ECO:0000313" key="1">
    <source>
        <dbReference type="EMBL" id="GDY60308.1"/>
    </source>
</evidence>
<evidence type="ECO:0000313" key="2">
    <source>
        <dbReference type="Proteomes" id="UP000301309"/>
    </source>
</evidence>
<dbReference type="Proteomes" id="UP000301309">
    <property type="component" value="Unassembled WGS sequence"/>
</dbReference>
<organism evidence="1 2">
    <name type="scientific">Streptomyces violaceusniger</name>
    <dbReference type="NCBI Taxonomy" id="68280"/>
    <lineage>
        <taxon>Bacteria</taxon>
        <taxon>Bacillati</taxon>
        <taxon>Actinomycetota</taxon>
        <taxon>Actinomycetes</taxon>
        <taxon>Kitasatosporales</taxon>
        <taxon>Streptomycetaceae</taxon>
        <taxon>Streptomyces</taxon>
        <taxon>Streptomyces violaceusniger group</taxon>
    </lineage>
</organism>
<dbReference type="AlphaFoldDB" id="A0A4D4LPC7"/>
<accession>A0A4D4LPC7</accession>
<proteinExistence type="predicted"/>
<comment type="caution">
    <text evidence="1">The sequence shown here is derived from an EMBL/GenBank/DDBJ whole genome shotgun (WGS) entry which is preliminary data.</text>
</comment>
<keyword evidence="2" id="KW-1185">Reference proteome</keyword>
<name>A0A4D4LPC7_STRVO</name>
<dbReference type="EMBL" id="BJHW01000002">
    <property type="protein sequence ID" value="GDY60308.1"/>
    <property type="molecule type" value="Genomic_DNA"/>
</dbReference>
<sequence>MLGAAACFADVVEVVQEPGPGVDFEEEFGQVHGGNAGVDRFARVLEAGRFGELEAGED</sequence>
<protein>
    <submittedName>
        <fullName evidence="1">Uncharacterized protein</fullName>
    </submittedName>
</protein>